<dbReference type="SUPFAM" id="SSF53474">
    <property type="entry name" value="alpha/beta-Hydrolases"/>
    <property type="match status" value="1"/>
</dbReference>
<keyword evidence="2" id="KW-0378">Hydrolase</keyword>
<keyword evidence="1" id="KW-1133">Transmembrane helix</keyword>
<dbReference type="InterPro" id="IPR000801">
    <property type="entry name" value="Esterase-like"/>
</dbReference>
<dbReference type="Pfam" id="PF00756">
    <property type="entry name" value="Esterase"/>
    <property type="match status" value="1"/>
</dbReference>
<keyword evidence="1" id="KW-0812">Transmembrane</keyword>
<evidence type="ECO:0000313" key="3">
    <source>
        <dbReference type="Proteomes" id="UP001597419"/>
    </source>
</evidence>
<sequence>MTPLLDLSVIDGWVLVVVVVLGAAGAVTLLAWPGRSWWLRAVPAVTAGTVVVCLLADWLLGSVLRLFPDALPLAVVAWGGAGLWALGLAVAGLWRAPWWRRLLAVLGAALVLLTSVTGINAYYGQYPTIRAVLGVAPDNEVAMAHLPAPVPAPVAPRPGHALRDVWRPPPDLRRAGILVKTPIPAVKAAFGASRPAYVYLPPAYLTPNRPLLPVLVLLHGQPGSPADWVRGGRLSAMMDAYAATHHGLAPVVVMPDTTGGHFANPLCADTRLGAAETYLAEDVPAWIGTNLQIDPSPRHRAVAGSSYGGTCALQLAVRRPQVYPSFVDISGEDEPTLGSRRRTVDEAFGGDERKFAEINAVDVLSRVQLPGSAGILTVGEGDSTGMAQQRKVLEACVRNGLPVHFIEVGGGHNWFAWNAGLVRSLDWLGKRLGITRA</sequence>
<dbReference type="PANTHER" id="PTHR48098:SF1">
    <property type="entry name" value="DIACYLGLYCEROL ACYLTRANSFERASE_MYCOLYLTRANSFERASE AG85A"/>
    <property type="match status" value="1"/>
</dbReference>
<dbReference type="RefSeq" id="WP_345390543.1">
    <property type="nucleotide sequence ID" value="NZ_BAABHG010000004.1"/>
</dbReference>
<feature type="transmembrane region" description="Helical" evidence="1">
    <location>
        <begin position="70"/>
        <end position="90"/>
    </location>
</feature>
<protein>
    <submittedName>
        <fullName evidence="2">Alpha/beta hydrolase</fullName>
    </submittedName>
</protein>
<dbReference type="PANTHER" id="PTHR48098">
    <property type="entry name" value="ENTEROCHELIN ESTERASE-RELATED"/>
    <property type="match status" value="1"/>
</dbReference>
<keyword evidence="3" id="KW-1185">Reference proteome</keyword>
<organism evidence="2 3">
    <name type="scientific">Amycolatopsis samaneae</name>
    <dbReference type="NCBI Taxonomy" id="664691"/>
    <lineage>
        <taxon>Bacteria</taxon>
        <taxon>Bacillati</taxon>
        <taxon>Actinomycetota</taxon>
        <taxon>Actinomycetes</taxon>
        <taxon>Pseudonocardiales</taxon>
        <taxon>Pseudonocardiaceae</taxon>
        <taxon>Amycolatopsis</taxon>
    </lineage>
</organism>
<reference evidence="3" key="1">
    <citation type="journal article" date="2019" name="Int. J. Syst. Evol. Microbiol.">
        <title>The Global Catalogue of Microorganisms (GCM) 10K type strain sequencing project: providing services to taxonomists for standard genome sequencing and annotation.</title>
        <authorList>
            <consortium name="The Broad Institute Genomics Platform"/>
            <consortium name="The Broad Institute Genome Sequencing Center for Infectious Disease"/>
            <person name="Wu L."/>
            <person name="Ma J."/>
        </authorList>
    </citation>
    <scope>NUCLEOTIDE SEQUENCE [LARGE SCALE GENOMIC DNA]</scope>
    <source>
        <strain evidence="3">CGMCC 4.7643</strain>
    </source>
</reference>
<dbReference type="Proteomes" id="UP001597419">
    <property type="component" value="Unassembled WGS sequence"/>
</dbReference>
<accession>A0ABW5GLP8</accession>
<dbReference type="InterPro" id="IPR029058">
    <property type="entry name" value="AB_hydrolase_fold"/>
</dbReference>
<gene>
    <name evidence="2" type="ORF">ACFSYJ_24270</name>
</gene>
<keyword evidence="1" id="KW-0472">Membrane</keyword>
<feature type="transmembrane region" description="Helical" evidence="1">
    <location>
        <begin position="44"/>
        <end position="64"/>
    </location>
</feature>
<evidence type="ECO:0000256" key="1">
    <source>
        <dbReference type="SAM" id="Phobius"/>
    </source>
</evidence>
<dbReference type="EMBL" id="JBHUKU010000014">
    <property type="protein sequence ID" value="MFD2461745.1"/>
    <property type="molecule type" value="Genomic_DNA"/>
</dbReference>
<feature type="transmembrane region" description="Helical" evidence="1">
    <location>
        <begin position="12"/>
        <end position="32"/>
    </location>
</feature>
<dbReference type="Gene3D" id="3.40.50.1820">
    <property type="entry name" value="alpha/beta hydrolase"/>
    <property type="match status" value="1"/>
</dbReference>
<evidence type="ECO:0000313" key="2">
    <source>
        <dbReference type="EMBL" id="MFD2461745.1"/>
    </source>
</evidence>
<dbReference type="InterPro" id="IPR050583">
    <property type="entry name" value="Mycobacterial_A85_antigen"/>
</dbReference>
<comment type="caution">
    <text evidence="2">The sequence shown here is derived from an EMBL/GenBank/DDBJ whole genome shotgun (WGS) entry which is preliminary data.</text>
</comment>
<proteinExistence type="predicted"/>
<feature type="transmembrane region" description="Helical" evidence="1">
    <location>
        <begin position="102"/>
        <end position="123"/>
    </location>
</feature>
<dbReference type="GO" id="GO:0016787">
    <property type="term" value="F:hydrolase activity"/>
    <property type="evidence" value="ECO:0007669"/>
    <property type="project" value="UniProtKB-KW"/>
</dbReference>
<name>A0ABW5GLP8_9PSEU</name>